<dbReference type="InterPro" id="IPR013759">
    <property type="entry name" value="Topo_IIA_B_C"/>
</dbReference>
<sequence>MASTAIPSEFPEDQNNPLSVPLGKPGSKKEGGGYSAENITVLEGLAAVRLRPAMYIGSTGEQGLHHLVYEVVDNSVDEALGGHATKIDVTIHVDNSITVVDDGRGIPVDDKVINGEKMPAVQVVLTMLHAGGKFDASNYKVSGGLHGVGVSCVNALSEEFDVEIWRDGHAWEQDYSKGAPISKLRKMGSSTRKGTKVHFLPDKSIFTVTEFNYDTLAQRLRELAFLNKGLEIHLTDQRTTDSKTGEYKHQEFKYIGGIAEFIKHLNKGKAVLHDKPIYMEAERDNVAMEIALQYNDAYSETVFTFANNINTVDGGTHLSGFKTALTRTINAAGQSLGLFKDVKENLSGDDVREGLVVVISVKLSQPQFEGQTKGKLNSDIAGTVQAFVNERLGAFLEQNPSVAKKIINKAIDAARAREAARKARDLTRRKGALDGGGLPGKLADCSERQPDRCELYLVEGESAGGTAKQGRDRKFQAILPLKGKILNVEKARYDKMLGHEEIRAMITALGCGIGKDDFDASKLRYGKLILMTDADVDGSHIRTLLLTFFFRHMTELIKRGHVYIAQPPLYRIKKGKFEQYIKDDREYVSVMVKRASDGMVIRYGKDGGRLEGAALTKYMGQLNDYLSYFDKVQKRLRNDDVTQAFAELFAHEGKDSVRRVDFETPAKVEAMRERLVGMQKTYQFKNVGDVVMDEEHRSYSVSYTDAQGAVRTIDWALASAPESRQMLAKHAQIKEQLVAPFFIEYAAKTKAETAAEEAEEIASEEGVAETASAPGTVAEVKPAKRASKASQDPVEKKTARDVFEYVIEQGKKEYQVQRYKGLGEMTAPQLWETTMDPERRTLLQVKLEDIAACEEIFTTLMGEDVESRRKFIEENALDVKNLDI</sequence>
<dbReference type="NCBIfam" id="NF004189">
    <property type="entry name" value="PRK05644.1"/>
    <property type="match status" value="1"/>
</dbReference>
<dbReference type="InterPro" id="IPR003594">
    <property type="entry name" value="HATPase_dom"/>
</dbReference>
<dbReference type="Pfam" id="PF21249">
    <property type="entry name" value="GyrB_hook"/>
    <property type="match status" value="1"/>
</dbReference>
<dbReference type="NCBIfam" id="NF011501">
    <property type="entry name" value="PRK14939.1"/>
    <property type="match status" value="1"/>
</dbReference>
<dbReference type="PANTHER" id="PTHR45866:SF1">
    <property type="entry name" value="DNA GYRASE SUBUNIT B, MITOCHONDRIAL"/>
    <property type="match status" value="1"/>
</dbReference>
<dbReference type="PRINTS" id="PR00418">
    <property type="entry name" value="TPI2FAMILY"/>
</dbReference>
<keyword evidence="15" id="KW-1185">Reference proteome</keyword>
<evidence type="ECO:0000256" key="6">
    <source>
        <dbReference type="ARBA" id="ARBA00022840"/>
    </source>
</evidence>
<evidence type="ECO:0000256" key="11">
    <source>
        <dbReference type="HAMAP-Rule" id="MF_01898"/>
    </source>
</evidence>
<evidence type="ECO:0000259" key="13">
    <source>
        <dbReference type="PROSITE" id="PS50880"/>
    </source>
</evidence>
<dbReference type="InterPro" id="IPR020568">
    <property type="entry name" value="Ribosomal_Su5_D2-typ_SF"/>
</dbReference>
<comment type="subcellular location">
    <subcellularLocation>
        <location evidence="11">Cytoplasm</location>
    </subcellularLocation>
</comment>
<keyword evidence="4 11" id="KW-0479">Metal-binding</keyword>
<dbReference type="SUPFAM" id="SSF55874">
    <property type="entry name" value="ATPase domain of HSP90 chaperone/DNA topoisomerase II/histidine kinase"/>
    <property type="match status" value="1"/>
</dbReference>
<dbReference type="SMART" id="SM00433">
    <property type="entry name" value="TOP2c"/>
    <property type="match status" value="1"/>
</dbReference>
<dbReference type="HAMAP" id="MF_01898">
    <property type="entry name" value="GyrB"/>
    <property type="match status" value="1"/>
</dbReference>
<evidence type="ECO:0000256" key="4">
    <source>
        <dbReference type="ARBA" id="ARBA00022723"/>
    </source>
</evidence>
<dbReference type="InterPro" id="IPR006171">
    <property type="entry name" value="TOPRIM_dom"/>
</dbReference>
<accession>A0A7W8IKQ0</accession>
<dbReference type="GO" id="GO:0005737">
    <property type="term" value="C:cytoplasm"/>
    <property type="evidence" value="ECO:0007669"/>
    <property type="project" value="UniProtKB-SubCell"/>
</dbReference>
<gene>
    <name evidence="11" type="primary">gyrB</name>
    <name evidence="14" type="ORF">HDF09_002883</name>
</gene>
<feature type="site" description="Interaction with DNA" evidence="11">
    <location>
        <position position="487"/>
    </location>
</feature>
<keyword evidence="8 11" id="KW-0799">Topoisomerase</keyword>
<dbReference type="Pfam" id="PF00986">
    <property type="entry name" value="DNA_gyraseB_C"/>
    <property type="match status" value="1"/>
</dbReference>
<evidence type="ECO:0000256" key="1">
    <source>
        <dbReference type="ARBA" id="ARBA00000185"/>
    </source>
</evidence>
<evidence type="ECO:0000256" key="12">
    <source>
        <dbReference type="SAM" id="MobiDB-lite"/>
    </source>
</evidence>
<evidence type="ECO:0000256" key="2">
    <source>
        <dbReference type="ARBA" id="ARBA00010708"/>
    </source>
</evidence>
<dbReference type="Gene3D" id="3.40.50.670">
    <property type="match status" value="2"/>
</dbReference>
<dbReference type="SUPFAM" id="SSF54211">
    <property type="entry name" value="Ribosomal protein S5 domain 2-like"/>
    <property type="match status" value="1"/>
</dbReference>
<evidence type="ECO:0000256" key="3">
    <source>
        <dbReference type="ARBA" id="ARBA00022490"/>
    </source>
</evidence>
<dbReference type="InterPro" id="IPR000565">
    <property type="entry name" value="Topo_IIA_B"/>
</dbReference>
<evidence type="ECO:0000256" key="8">
    <source>
        <dbReference type="ARBA" id="ARBA00023029"/>
    </source>
</evidence>
<dbReference type="SUPFAM" id="SSF56719">
    <property type="entry name" value="Type II DNA topoisomerase"/>
    <property type="match status" value="2"/>
</dbReference>
<dbReference type="EMBL" id="JACHDY010000004">
    <property type="protein sequence ID" value="MBB5318186.1"/>
    <property type="molecule type" value="Genomic_DNA"/>
</dbReference>
<evidence type="ECO:0000313" key="15">
    <source>
        <dbReference type="Proteomes" id="UP000568106"/>
    </source>
</evidence>
<dbReference type="InterPro" id="IPR011557">
    <property type="entry name" value="GyrB"/>
</dbReference>
<dbReference type="FunFam" id="3.30.230.10:FF:000005">
    <property type="entry name" value="DNA gyrase subunit B"/>
    <property type="match status" value="1"/>
</dbReference>
<evidence type="ECO:0000256" key="9">
    <source>
        <dbReference type="ARBA" id="ARBA00023125"/>
    </source>
</evidence>
<dbReference type="SMART" id="SM00387">
    <property type="entry name" value="HATPase_c"/>
    <property type="match status" value="1"/>
</dbReference>
<keyword evidence="7 11" id="KW-0460">Magnesium</keyword>
<dbReference type="PROSITE" id="PS50880">
    <property type="entry name" value="TOPRIM"/>
    <property type="match status" value="1"/>
</dbReference>
<dbReference type="InterPro" id="IPR036890">
    <property type="entry name" value="HATPase_C_sf"/>
</dbReference>
<dbReference type="GO" id="GO:0003677">
    <property type="term" value="F:DNA binding"/>
    <property type="evidence" value="ECO:0007669"/>
    <property type="project" value="UniProtKB-KW"/>
</dbReference>
<keyword evidence="5 11" id="KW-0547">Nucleotide-binding</keyword>
<feature type="site" description="Interaction with DNA" evidence="11">
    <location>
        <position position="484"/>
    </location>
</feature>
<keyword evidence="6 11" id="KW-0067">ATP-binding</keyword>
<dbReference type="PRINTS" id="PR01159">
    <property type="entry name" value="DNAGYRASEB"/>
</dbReference>
<keyword evidence="10 11" id="KW-0413">Isomerase</keyword>
<comment type="catalytic activity">
    <reaction evidence="1 11">
        <text>ATP-dependent breakage, passage and rejoining of double-stranded DNA.</text>
        <dbReference type="EC" id="5.6.2.2"/>
    </reaction>
</comment>
<feature type="region of interest" description="Disordered" evidence="12">
    <location>
        <begin position="1"/>
        <end position="34"/>
    </location>
</feature>
<dbReference type="CDD" id="cd16928">
    <property type="entry name" value="HATPase_GyrB-like"/>
    <property type="match status" value="1"/>
</dbReference>
<dbReference type="Pfam" id="PF02518">
    <property type="entry name" value="HATPase_c"/>
    <property type="match status" value="1"/>
</dbReference>
<dbReference type="InterPro" id="IPR013506">
    <property type="entry name" value="Topo_IIA_bsu_dom2"/>
</dbReference>
<dbReference type="EC" id="5.6.2.2" evidence="11"/>
<dbReference type="GO" id="GO:0003918">
    <property type="term" value="F:DNA topoisomerase type II (double strand cut, ATP-hydrolyzing) activity"/>
    <property type="evidence" value="ECO:0007669"/>
    <property type="project" value="UniProtKB-UniRule"/>
</dbReference>
<dbReference type="Proteomes" id="UP000568106">
    <property type="component" value="Unassembled WGS sequence"/>
</dbReference>
<feature type="binding site" evidence="11">
    <location>
        <position position="459"/>
    </location>
    <ligand>
        <name>Mg(2+)</name>
        <dbReference type="ChEBI" id="CHEBI:18420"/>
        <label>1</label>
        <note>catalytic</note>
    </ligand>
</feature>
<keyword evidence="3 11" id="KW-0963">Cytoplasm</keyword>
<dbReference type="Pfam" id="PF01751">
    <property type="entry name" value="Toprim"/>
    <property type="match status" value="1"/>
</dbReference>
<comment type="cofactor">
    <cofactor evidence="11">
        <name>Mg(2+)</name>
        <dbReference type="ChEBI" id="CHEBI:18420"/>
    </cofactor>
    <cofactor evidence="11">
        <name>Mn(2+)</name>
        <dbReference type="ChEBI" id="CHEBI:29035"/>
    </cofactor>
    <cofactor evidence="11">
        <name>Ca(2+)</name>
        <dbReference type="ChEBI" id="CHEBI:29108"/>
    </cofactor>
    <text evidence="11">Binds two Mg(2+) per subunit. The magnesium ions form salt bridges with both the protein and the DNA. Can also accept other divalent metal cations, such as Mn(2+) or Ca(2+).</text>
</comment>
<keyword evidence="9" id="KW-0238">DNA-binding</keyword>
<dbReference type="GO" id="GO:0046872">
    <property type="term" value="F:metal ion binding"/>
    <property type="evidence" value="ECO:0007669"/>
    <property type="project" value="UniProtKB-KW"/>
</dbReference>
<dbReference type="GO" id="GO:0006261">
    <property type="term" value="P:DNA-templated DNA replication"/>
    <property type="evidence" value="ECO:0007669"/>
    <property type="project" value="UniProtKB-UniRule"/>
</dbReference>
<evidence type="ECO:0000256" key="10">
    <source>
        <dbReference type="ARBA" id="ARBA00023235"/>
    </source>
</evidence>
<dbReference type="GO" id="GO:0005524">
    <property type="term" value="F:ATP binding"/>
    <property type="evidence" value="ECO:0007669"/>
    <property type="project" value="UniProtKB-UniRule"/>
</dbReference>
<dbReference type="InterPro" id="IPR002288">
    <property type="entry name" value="DNA_gyrase_B_C"/>
</dbReference>
<proteinExistence type="inferred from homology"/>
<reference evidence="14" key="1">
    <citation type="submission" date="2020-08" db="EMBL/GenBank/DDBJ databases">
        <title>Genomic Encyclopedia of Type Strains, Phase IV (KMG-V): Genome sequencing to study the core and pangenomes of soil and plant-associated prokaryotes.</title>
        <authorList>
            <person name="Whitman W."/>
        </authorList>
    </citation>
    <scope>NUCLEOTIDE SEQUENCE [LARGE SCALE GENOMIC DNA]</scope>
    <source>
        <strain evidence="14">M8UP27</strain>
    </source>
</reference>
<dbReference type="FunFam" id="3.40.50.670:FF:000001">
    <property type="entry name" value="DNA topoisomerase 2"/>
    <property type="match status" value="1"/>
</dbReference>
<dbReference type="InterPro" id="IPR001241">
    <property type="entry name" value="Topo_IIA"/>
</dbReference>
<protein>
    <recommendedName>
        <fullName evidence="11">DNA gyrase subunit B</fullName>
        <ecNumber evidence="11">5.6.2.2</ecNumber>
    </recommendedName>
</protein>
<evidence type="ECO:0000256" key="7">
    <source>
        <dbReference type="ARBA" id="ARBA00022842"/>
    </source>
</evidence>
<comment type="caution">
    <text evidence="14">The sequence shown here is derived from an EMBL/GenBank/DDBJ whole genome shotgun (WGS) entry which is preliminary data.</text>
</comment>
<feature type="domain" description="Toprim" evidence="13">
    <location>
        <begin position="453"/>
        <end position="568"/>
    </location>
</feature>
<dbReference type="CDD" id="cd00822">
    <property type="entry name" value="TopoII_Trans_DNA_gyrase"/>
    <property type="match status" value="1"/>
</dbReference>
<dbReference type="Gene3D" id="3.30.565.10">
    <property type="entry name" value="Histidine kinase-like ATPase, C-terminal domain"/>
    <property type="match status" value="1"/>
</dbReference>
<comment type="subunit">
    <text evidence="11">Heterotetramer, composed of two GyrA and two GyrB chains. In the heterotetramer, GyrA contains the active site tyrosine that forms a transient covalent intermediate with DNA, while GyrB binds cofactors and catalyzes ATP hydrolysis.</text>
</comment>
<dbReference type="InterPro" id="IPR014721">
    <property type="entry name" value="Ribsml_uS5_D2-typ_fold_subgr"/>
</dbReference>
<feature type="binding site" evidence="11">
    <location>
        <position position="535"/>
    </location>
    <ligand>
        <name>Mg(2+)</name>
        <dbReference type="ChEBI" id="CHEBI:18420"/>
        <label>2</label>
    </ligand>
</feature>
<feature type="binding site" evidence="11">
    <location>
        <position position="533"/>
    </location>
    <ligand>
        <name>Mg(2+)</name>
        <dbReference type="ChEBI" id="CHEBI:18420"/>
        <label>1</label>
        <note>catalytic</note>
    </ligand>
</feature>
<dbReference type="InterPro" id="IPR049353">
    <property type="entry name" value="GyrB_hook"/>
</dbReference>
<dbReference type="CDD" id="cd03366">
    <property type="entry name" value="TOPRIM_TopoIIA_GyrB"/>
    <property type="match status" value="1"/>
</dbReference>
<dbReference type="PANTHER" id="PTHR45866">
    <property type="entry name" value="DNA GYRASE/TOPOISOMERASE SUBUNIT B"/>
    <property type="match status" value="1"/>
</dbReference>
<feature type="binding site" evidence="11">
    <location>
        <position position="533"/>
    </location>
    <ligand>
        <name>Mg(2+)</name>
        <dbReference type="ChEBI" id="CHEBI:18420"/>
        <label>2</label>
    </ligand>
</feature>
<dbReference type="InterPro" id="IPR034160">
    <property type="entry name" value="TOPRIM_GyrB"/>
</dbReference>
<name>A0A7W8IKQ0_9BACT</name>
<comment type="similarity">
    <text evidence="2 11">Belongs to the type II topoisomerase GyrB family.</text>
</comment>
<organism evidence="14 15">
    <name type="scientific">Tunturiibacter empetritectus</name>
    <dbReference type="NCBI Taxonomy" id="3069691"/>
    <lineage>
        <taxon>Bacteria</taxon>
        <taxon>Pseudomonadati</taxon>
        <taxon>Acidobacteriota</taxon>
        <taxon>Terriglobia</taxon>
        <taxon>Terriglobales</taxon>
        <taxon>Acidobacteriaceae</taxon>
        <taxon>Tunturiibacter</taxon>
    </lineage>
</organism>
<feature type="region of interest" description="Disordered" evidence="12">
    <location>
        <begin position="763"/>
        <end position="793"/>
    </location>
</feature>
<evidence type="ECO:0000256" key="5">
    <source>
        <dbReference type="ARBA" id="ARBA00022741"/>
    </source>
</evidence>
<dbReference type="Pfam" id="PF00204">
    <property type="entry name" value="DNA_gyraseB"/>
    <property type="match status" value="1"/>
</dbReference>
<comment type="function">
    <text evidence="11">A type II topoisomerase that negatively supercoils closed circular double-stranded (ds) DNA in an ATP-dependent manner to modulate DNA topology and maintain chromosomes in an underwound state. Negative supercoiling favors strand separation, and DNA replication, transcription, recombination and repair, all of which involve strand separation. Also able to catalyze the interconversion of other topological isomers of dsDNA rings, including catenanes and knotted rings. Type II topoisomerases break and join 2 DNA strands simultaneously in an ATP-dependent manner.</text>
</comment>
<dbReference type="InterPro" id="IPR013760">
    <property type="entry name" value="Topo_IIA-like_dom_sf"/>
</dbReference>
<dbReference type="GO" id="GO:0005694">
    <property type="term" value="C:chromosome"/>
    <property type="evidence" value="ECO:0007669"/>
    <property type="project" value="InterPro"/>
</dbReference>
<dbReference type="AlphaFoldDB" id="A0A7W8IKQ0"/>
<dbReference type="FunFam" id="3.30.565.10:FF:000002">
    <property type="entry name" value="DNA gyrase subunit B"/>
    <property type="match status" value="1"/>
</dbReference>
<dbReference type="Gene3D" id="3.30.230.10">
    <property type="match status" value="1"/>
</dbReference>
<dbReference type="NCBIfam" id="TIGR01059">
    <property type="entry name" value="gyrB"/>
    <property type="match status" value="1"/>
</dbReference>
<dbReference type="GO" id="GO:0006265">
    <property type="term" value="P:DNA topological change"/>
    <property type="evidence" value="ECO:0007669"/>
    <property type="project" value="UniProtKB-UniRule"/>
</dbReference>
<evidence type="ECO:0000313" key="14">
    <source>
        <dbReference type="EMBL" id="MBB5318186.1"/>
    </source>
</evidence>
<comment type="miscellaneous">
    <text evidence="11">Few gyrases are as efficient as E.coli at forming negative supercoils. Not all organisms have 2 type II topoisomerases; in organisms with a single type II topoisomerase this enzyme also has to decatenate newly replicated chromosomes.</text>
</comment>